<name>A0ABS2FF96_9CLOT</name>
<dbReference type="PANTHER" id="PTHR21180">
    <property type="entry name" value="ENDONUCLEASE/EXONUCLEASE/PHOSPHATASE FAMILY DOMAIN-CONTAINING PROTEIN 1"/>
    <property type="match status" value="1"/>
</dbReference>
<organism evidence="3 4">
    <name type="scientific">Clostridium saudiense</name>
    <dbReference type="NCBI Taxonomy" id="1414720"/>
    <lineage>
        <taxon>Bacteria</taxon>
        <taxon>Bacillati</taxon>
        <taxon>Bacillota</taxon>
        <taxon>Clostridia</taxon>
        <taxon>Eubacteriales</taxon>
        <taxon>Clostridiaceae</taxon>
        <taxon>Clostridium</taxon>
    </lineage>
</organism>
<dbReference type="Gene3D" id="1.10.150.310">
    <property type="entry name" value="Tex RuvX-like domain-like"/>
    <property type="match status" value="1"/>
</dbReference>
<dbReference type="NCBIfam" id="TIGR00426">
    <property type="entry name" value="competence protein ComEA helix-hairpin-helix repeat region"/>
    <property type="match status" value="1"/>
</dbReference>
<dbReference type="RefSeq" id="WP_148321520.1">
    <property type="nucleotide sequence ID" value="NZ_JACJLL010000017.1"/>
</dbReference>
<dbReference type="Proteomes" id="UP000767334">
    <property type="component" value="Unassembled WGS sequence"/>
</dbReference>
<dbReference type="Gene3D" id="3.10.560.10">
    <property type="entry name" value="Outer membrane lipoprotein wza domain like"/>
    <property type="match status" value="1"/>
</dbReference>
<keyword evidence="1" id="KW-0812">Transmembrane</keyword>
<feature type="domain" description="Helix-hairpin-helix DNA-binding motif class 1" evidence="2">
    <location>
        <begin position="180"/>
        <end position="199"/>
    </location>
</feature>
<reference evidence="3 4" key="1">
    <citation type="journal article" date="2021" name="Sci. Rep.">
        <title>The distribution of antibiotic resistance genes in chicken gut microbiota commensals.</title>
        <authorList>
            <person name="Juricova H."/>
            <person name="Matiasovicova J."/>
            <person name="Kubasova T."/>
            <person name="Cejkova D."/>
            <person name="Rychlik I."/>
        </authorList>
    </citation>
    <scope>NUCLEOTIDE SEQUENCE [LARGE SCALE GENOMIC DNA]</scope>
    <source>
        <strain evidence="3 4">An435</strain>
    </source>
</reference>
<feature type="transmembrane region" description="Helical" evidence="1">
    <location>
        <begin position="9"/>
        <end position="28"/>
    </location>
</feature>
<comment type="caution">
    <text evidence="3">The sequence shown here is derived from an EMBL/GenBank/DDBJ whole genome shotgun (WGS) entry which is preliminary data.</text>
</comment>
<feature type="domain" description="Helix-hairpin-helix DNA-binding motif class 1" evidence="2">
    <location>
        <begin position="210"/>
        <end position="229"/>
    </location>
</feature>
<dbReference type="PANTHER" id="PTHR21180:SF32">
    <property type="entry name" value="ENDONUCLEASE_EXONUCLEASE_PHOSPHATASE FAMILY DOMAIN-CONTAINING PROTEIN 1"/>
    <property type="match status" value="1"/>
</dbReference>
<keyword evidence="1" id="KW-0472">Membrane</keyword>
<keyword evidence="4" id="KW-1185">Reference proteome</keyword>
<dbReference type="InterPro" id="IPR010994">
    <property type="entry name" value="RuvA_2-like"/>
</dbReference>
<dbReference type="Pfam" id="PF12836">
    <property type="entry name" value="HHH_3"/>
    <property type="match status" value="1"/>
</dbReference>
<protein>
    <submittedName>
        <fullName evidence="3">Helix-hairpin-helix domain-containing protein</fullName>
    </submittedName>
</protein>
<dbReference type="SUPFAM" id="SSF47781">
    <property type="entry name" value="RuvA domain 2-like"/>
    <property type="match status" value="1"/>
</dbReference>
<dbReference type="Pfam" id="PF10531">
    <property type="entry name" value="SLBB"/>
    <property type="match status" value="1"/>
</dbReference>
<dbReference type="EMBL" id="JACJLL010000017">
    <property type="protein sequence ID" value="MBM6818613.1"/>
    <property type="molecule type" value="Genomic_DNA"/>
</dbReference>
<dbReference type="SMART" id="SM00278">
    <property type="entry name" value="HhH1"/>
    <property type="match status" value="2"/>
</dbReference>
<evidence type="ECO:0000259" key="2">
    <source>
        <dbReference type="SMART" id="SM00278"/>
    </source>
</evidence>
<keyword evidence="1" id="KW-1133">Transmembrane helix</keyword>
<proteinExistence type="predicted"/>
<evidence type="ECO:0000313" key="3">
    <source>
        <dbReference type="EMBL" id="MBM6818613.1"/>
    </source>
</evidence>
<gene>
    <name evidence="3" type="ORF">H6A19_04520</name>
</gene>
<dbReference type="InterPro" id="IPR003583">
    <property type="entry name" value="Hlx-hairpin-Hlx_DNA-bd_motif"/>
</dbReference>
<evidence type="ECO:0000313" key="4">
    <source>
        <dbReference type="Proteomes" id="UP000767334"/>
    </source>
</evidence>
<dbReference type="InterPro" id="IPR004509">
    <property type="entry name" value="Competence_ComEA_HhH"/>
</dbReference>
<dbReference type="InterPro" id="IPR019554">
    <property type="entry name" value="Soluble_ligand-bd"/>
</dbReference>
<evidence type="ECO:0000256" key="1">
    <source>
        <dbReference type="SAM" id="Phobius"/>
    </source>
</evidence>
<dbReference type="InterPro" id="IPR051675">
    <property type="entry name" value="Endo/Exo/Phosphatase_dom_1"/>
</dbReference>
<accession>A0ABS2FF96</accession>
<sequence>MDNLKNKKVIGIIIVLFITVSVSLLTYGKNRNNVFKDEYMQNIFIDEDNISIEKENNNTDYLKETQEDNNEVFIESSTENSNLKTNSNNTIVVEIKGEVMNPDVYTLNEGSIIKDLIEMAGGLTKEADISNINRAKEISNHELIIIRNINDVNIEEEVDYSEINEDSDDGKISINDSDISKLKEIPGIGEVKANSIILYREKNNGFKSIEELKNVDGIGEKTFEKIKDSIKL</sequence>